<reference evidence="2 3" key="1">
    <citation type="submission" date="2021-03" db="EMBL/GenBank/DDBJ databases">
        <authorList>
            <person name="Gilmore M.S."/>
            <person name="Schwartzman J."/>
            <person name="Van Tyne D."/>
            <person name="Martin M."/>
            <person name="Earl A.M."/>
            <person name="Manson A.L."/>
            <person name="Straub T."/>
            <person name="Salamzade R."/>
            <person name="Saavedra J."/>
            <person name="Lebreton F."/>
            <person name="Prichula J."/>
            <person name="Schaufler K."/>
            <person name="Gaca A."/>
            <person name="Sgardioli B."/>
            <person name="Wagenaar J."/>
            <person name="Strong T."/>
        </authorList>
    </citation>
    <scope>NUCLEOTIDE SEQUENCE [LARGE SCALE GENOMIC DNA]</scope>
    <source>
        <strain evidence="2 3">665A</strain>
    </source>
</reference>
<comment type="caution">
    <text evidence="2">The sequence shown here is derived from an EMBL/GenBank/DDBJ whole genome shotgun (WGS) entry which is preliminary data.</text>
</comment>
<proteinExistence type="predicted"/>
<dbReference type="EMBL" id="JAFREL020000003">
    <property type="protein sequence ID" value="MEO1771585.1"/>
    <property type="molecule type" value="Genomic_DNA"/>
</dbReference>
<keyword evidence="1" id="KW-0812">Transmembrane</keyword>
<protein>
    <submittedName>
        <fullName evidence="2">Uncharacterized protein</fullName>
    </submittedName>
</protein>
<sequence>MITKQKNYLLSITKRGGIRLDFLAALFENDLHSLDLMKIPILLGLLIVGISVFSLKGIGQIEKSKREKRNKEKR</sequence>
<gene>
    <name evidence="2" type="ORF">JZO67_003566</name>
</gene>
<evidence type="ECO:0000313" key="2">
    <source>
        <dbReference type="EMBL" id="MEO1771585.1"/>
    </source>
</evidence>
<evidence type="ECO:0000256" key="1">
    <source>
        <dbReference type="SAM" id="Phobius"/>
    </source>
</evidence>
<organism evidence="2 3">
    <name type="scientific">Candidatus Enterococcus ferrettii</name>
    <dbReference type="NCBI Taxonomy" id="2815324"/>
    <lineage>
        <taxon>Bacteria</taxon>
        <taxon>Bacillati</taxon>
        <taxon>Bacillota</taxon>
        <taxon>Bacilli</taxon>
        <taxon>Lactobacillales</taxon>
        <taxon>Enterococcaceae</taxon>
        <taxon>Enterococcus</taxon>
    </lineage>
</organism>
<evidence type="ECO:0000313" key="3">
    <source>
        <dbReference type="Proteomes" id="UP000664357"/>
    </source>
</evidence>
<feature type="transmembrane region" description="Helical" evidence="1">
    <location>
        <begin position="39"/>
        <end position="59"/>
    </location>
</feature>
<keyword evidence="3" id="KW-1185">Reference proteome</keyword>
<dbReference type="Proteomes" id="UP000664357">
    <property type="component" value="Unassembled WGS sequence"/>
</dbReference>
<accession>A0ABV0ESI5</accession>
<name>A0ABV0ESI5_9ENTE</name>
<reference evidence="2 3" key="2">
    <citation type="submission" date="2024-02" db="EMBL/GenBank/DDBJ databases">
        <title>The Genome Sequence of Enterococcus sp. DIV0159.</title>
        <authorList>
            <person name="Earl A."/>
            <person name="Manson A."/>
            <person name="Gilmore M."/>
            <person name="Sanders J."/>
            <person name="Shea T."/>
            <person name="Howe W."/>
            <person name="Livny J."/>
            <person name="Cuomo C."/>
            <person name="Neafsey D."/>
            <person name="Birren B."/>
        </authorList>
    </citation>
    <scope>NUCLEOTIDE SEQUENCE [LARGE SCALE GENOMIC DNA]</scope>
    <source>
        <strain evidence="2 3">665A</strain>
    </source>
</reference>
<keyword evidence="1" id="KW-1133">Transmembrane helix</keyword>
<keyword evidence="1" id="KW-0472">Membrane</keyword>